<dbReference type="PANTHER" id="PTHR45628:SF7">
    <property type="entry name" value="VOLTAGE-DEPENDENT CALCIUM CHANNEL TYPE A SUBUNIT ALPHA-1"/>
    <property type="match status" value="1"/>
</dbReference>
<dbReference type="OMA" id="SICHYIS"/>
<keyword evidence="9 14" id="KW-1133">Transmembrane helix</keyword>
<dbReference type="PaxDb" id="55529-EKX44852"/>
<gene>
    <name evidence="16" type="ORF">GUITHDRAFT_71860</name>
</gene>
<dbReference type="AlphaFoldDB" id="L1J973"/>
<dbReference type="KEGG" id="gtt:GUITHDRAFT_71860"/>
<dbReference type="Gene3D" id="1.20.120.350">
    <property type="entry name" value="Voltage-gated potassium channels. Chain C"/>
    <property type="match status" value="1"/>
</dbReference>
<proteinExistence type="predicted"/>
<feature type="transmembrane region" description="Helical" evidence="14">
    <location>
        <begin position="138"/>
        <end position="171"/>
    </location>
</feature>
<dbReference type="PANTHER" id="PTHR45628">
    <property type="entry name" value="VOLTAGE-DEPENDENT CALCIUM CHANNEL TYPE A SUBUNIT ALPHA-1"/>
    <property type="match status" value="1"/>
</dbReference>
<dbReference type="GO" id="GO:0008331">
    <property type="term" value="F:high voltage-gated calcium channel activity"/>
    <property type="evidence" value="ECO:0007669"/>
    <property type="project" value="TreeGrafter"/>
</dbReference>
<evidence type="ECO:0000256" key="4">
    <source>
        <dbReference type="ARBA" id="ARBA00022673"/>
    </source>
</evidence>
<evidence type="ECO:0000256" key="11">
    <source>
        <dbReference type="ARBA" id="ARBA00023136"/>
    </source>
</evidence>
<dbReference type="HOGENOM" id="CLU_1521754_0_0_1"/>
<keyword evidence="10" id="KW-0406">Ion transport</keyword>
<feature type="transmembrane region" description="Helical" evidence="14">
    <location>
        <begin position="57"/>
        <end position="78"/>
    </location>
</feature>
<feature type="non-terminal residue" evidence="16">
    <location>
        <position position="177"/>
    </location>
</feature>
<evidence type="ECO:0000256" key="8">
    <source>
        <dbReference type="ARBA" id="ARBA00022882"/>
    </source>
</evidence>
<dbReference type="InterPro" id="IPR027359">
    <property type="entry name" value="Volt_channel_dom_sf"/>
</dbReference>
<keyword evidence="2" id="KW-0813">Transport</keyword>
<keyword evidence="5 14" id="KW-0812">Transmembrane</keyword>
<protein>
    <recommendedName>
        <fullName evidence="15">Ion transport domain-containing protein</fullName>
    </recommendedName>
</protein>
<keyword evidence="4" id="KW-0107">Calcium channel</keyword>
<keyword evidence="12" id="KW-0325">Glycoprotein</keyword>
<comment type="subcellular location">
    <subcellularLocation>
        <location evidence="1">Membrane</location>
        <topology evidence="1">Multi-pass membrane protein</topology>
    </subcellularLocation>
</comment>
<dbReference type="GO" id="GO:0098703">
    <property type="term" value="P:calcium ion import across plasma membrane"/>
    <property type="evidence" value="ECO:0007669"/>
    <property type="project" value="TreeGrafter"/>
</dbReference>
<dbReference type="PROSITE" id="PS51257">
    <property type="entry name" value="PROKAR_LIPOPROTEIN"/>
    <property type="match status" value="1"/>
</dbReference>
<evidence type="ECO:0000256" key="1">
    <source>
        <dbReference type="ARBA" id="ARBA00004141"/>
    </source>
</evidence>
<dbReference type="EMBL" id="JH993002">
    <property type="protein sequence ID" value="EKX44852.1"/>
    <property type="molecule type" value="Genomic_DNA"/>
</dbReference>
<evidence type="ECO:0000256" key="13">
    <source>
        <dbReference type="ARBA" id="ARBA00023303"/>
    </source>
</evidence>
<evidence type="ECO:0000313" key="18">
    <source>
        <dbReference type="Proteomes" id="UP000011087"/>
    </source>
</evidence>
<feature type="transmembrane region" description="Helical" evidence="14">
    <location>
        <begin position="15"/>
        <end position="37"/>
    </location>
</feature>
<evidence type="ECO:0000313" key="16">
    <source>
        <dbReference type="EMBL" id="EKX44852.1"/>
    </source>
</evidence>
<keyword evidence="13" id="KW-0407">Ion channel</keyword>
<evidence type="ECO:0000256" key="6">
    <source>
        <dbReference type="ARBA" id="ARBA00022737"/>
    </source>
</evidence>
<evidence type="ECO:0000256" key="3">
    <source>
        <dbReference type="ARBA" id="ARBA00022568"/>
    </source>
</evidence>
<dbReference type="OrthoDB" id="431720at2759"/>
<dbReference type="Pfam" id="PF00520">
    <property type="entry name" value="Ion_trans"/>
    <property type="match status" value="1"/>
</dbReference>
<dbReference type="EnsemblProtists" id="EKX44852">
    <property type="protein sequence ID" value="EKX44852"/>
    <property type="gene ID" value="GUITHDRAFT_71860"/>
</dbReference>
<keyword evidence="3" id="KW-0109">Calcium transport</keyword>
<accession>L1J973</accession>
<dbReference type="GO" id="GO:0005891">
    <property type="term" value="C:voltage-gated calcium channel complex"/>
    <property type="evidence" value="ECO:0007669"/>
    <property type="project" value="TreeGrafter"/>
</dbReference>
<dbReference type="InterPro" id="IPR050599">
    <property type="entry name" value="VDCC_alpha-1_subunit"/>
</dbReference>
<organism evidence="16">
    <name type="scientific">Guillardia theta (strain CCMP2712)</name>
    <name type="common">Cryptophyte</name>
    <dbReference type="NCBI Taxonomy" id="905079"/>
    <lineage>
        <taxon>Eukaryota</taxon>
        <taxon>Cryptophyceae</taxon>
        <taxon>Pyrenomonadales</taxon>
        <taxon>Geminigeraceae</taxon>
        <taxon>Guillardia</taxon>
    </lineage>
</organism>
<evidence type="ECO:0000256" key="7">
    <source>
        <dbReference type="ARBA" id="ARBA00022837"/>
    </source>
</evidence>
<evidence type="ECO:0000256" key="12">
    <source>
        <dbReference type="ARBA" id="ARBA00023180"/>
    </source>
</evidence>
<keyword evidence="6" id="KW-0677">Repeat</keyword>
<name>L1J973_GUITC</name>
<dbReference type="RefSeq" id="XP_005831832.1">
    <property type="nucleotide sequence ID" value="XM_005831775.1"/>
</dbReference>
<dbReference type="FunFam" id="1.20.120.350:FF:000009">
    <property type="entry name" value="Voltage-dependent T-type calcium channel subunit alpha"/>
    <property type="match status" value="1"/>
</dbReference>
<reference evidence="16 18" key="1">
    <citation type="journal article" date="2012" name="Nature">
        <title>Algal genomes reveal evolutionary mosaicism and the fate of nucleomorphs.</title>
        <authorList>
            <consortium name="DOE Joint Genome Institute"/>
            <person name="Curtis B.A."/>
            <person name="Tanifuji G."/>
            <person name="Burki F."/>
            <person name="Gruber A."/>
            <person name="Irimia M."/>
            <person name="Maruyama S."/>
            <person name="Arias M.C."/>
            <person name="Ball S.G."/>
            <person name="Gile G.H."/>
            <person name="Hirakawa Y."/>
            <person name="Hopkins J.F."/>
            <person name="Kuo A."/>
            <person name="Rensing S.A."/>
            <person name="Schmutz J."/>
            <person name="Symeonidi A."/>
            <person name="Elias M."/>
            <person name="Eveleigh R.J."/>
            <person name="Herman E.K."/>
            <person name="Klute M.J."/>
            <person name="Nakayama T."/>
            <person name="Obornik M."/>
            <person name="Reyes-Prieto A."/>
            <person name="Armbrust E.V."/>
            <person name="Aves S.J."/>
            <person name="Beiko R.G."/>
            <person name="Coutinho P."/>
            <person name="Dacks J.B."/>
            <person name="Durnford D.G."/>
            <person name="Fast N.M."/>
            <person name="Green B.R."/>
            <person name="Grisdale C.J."/>
            <person name="Hempel F."/>
            <person name="Henrissat B."/>
            <person name="Hoppner M.P."/>
            <person name="Ishida K."/>
            <person name="Kim E."/>
            <person name="Koreny L."/>
            <person name="Kroth P.G."/>
            <person name="Liu Y."/>
            <person name="Malik S.B."/>
            <person name="Maier U.G."/>
            <person name="McRose D."/>
            <person name="Mock T."/>
            <person name="Neilson J.A."/>
            <person name="Onodera N.T."/>
            <person name="Poole A.M."/>
            <person name="Pritham E.J."/>
            <person name="Richards T.A."/>
            <person name="Rocap G."/>
            <person name="Roy S.W."/>
            <person name="Sarai C."/>
            <person name="Schaack S."/>
            <person name="Shirato S."/>
            <person name="Slamovits C.H."/>
            <person name="Spencer D.F."/>
            <person name="Suzuki S."/>
            <person name="Worden A.Z."/>
            <person name="Zauner S."/>
            <person name="Barry K."/>
            <person name="Bell C."/>
            <person name="Bharti A.K."/>
            <person name="Crow J.A."/>
            <person name="Grimwood J."/>
            <person name="Kramer R."/>
            <person name="Lindquist E."/>
            <person name="Lucas S."/>
            <person name="Salamov A."/>
            <person name="McFadden G.I."/>
            <person name="Lane C.E."/>
            <person name="Keeling P.J."/>
            <person name="Gray M.W."/>
            <person name="Grigoriev I.V."/>
            <person name="Archibald J.M."/>
        </authorList>
    </citation>
    <scope>NUCLEOTIDE SEQUENCE</scope>
    <source>
        <strain evidence="16 18">CCMP2712</strain>
    </source>
</reference>
<reference evidence="18" key="2">
    <citation type="submission" date="2012-11" db="EMBL/GenBank/DDBJ databases">
        <authorList>
            <person name="Kuo A."/>
            <person name="Curtis B.A."/>
            <person name="Tanifuji G."/>
            <person name="Burki F."/>
            <person name="Gruber A."/>
            <person name="Irimia M."/>
            <person name="Maruyama S."/>
            <person name="Arias M.C."/>
            <person name="Ball S.G."/>
            <person name="Gile G.H."/>
            <person name="Hirakawa Y."/>
            <person name="Hopkins J.F."/>
            <person name="Rensing S.A."/>
            <person name="Schmutz J."/>
            <person name="Symeonidi A."/>
            <person name="Elias M."/>
            <person name="Eveleigh R.J."/>
            <person name="Herman E.K."/>
            <person name="Klute M.J."/>
            <person name="Nakayama T."/>
            <person name="Obornik M."/>
            <person name="Reyes-Prieto A."/>
            <person name="Armbrust E.V."/>
            <person name="Aves S.J."/>
            <person name="Beiko R.G."/>
            <person name="Coutinho P."/>
            <person name="Dacks J.B."/>
            <person name="Durnford D.G."/>
            <person name="Fast N.M."/>
            <person name="Green B.R."/>
            <person name="Grisdale C."/>
            <person name="Hempe F."/>
            <person name="Henrissat B."/>
            <person name="Hoppner M.P."/>
            <person name="Ishida K.-I."/>
            <person name="Kim E."/>
            <person name="Koreny L."/>
            <person name="Kroth P.G."/>
            <person name="Liu Y."/>
            <person name="Malik S.-B."/>
            <person name="Maier U.G."/>
            <person name="McRose D."/>
            <person name="Mock T."/>
            <person name="Neilson J.A."/>
            <person name="Onodera N.T."/>
            <person name="Poole A.M."/>
            <person name="Pritham E.J."/>
            <person name="Richards T.A."/>
            <person name="Rocap G."/>
            <person name="Roy S.W."/>
            <person name="Sarai C."/>
            <person name="Schaack S."/>
            <person name="Shirato S."/>
            <person name="Slamovits C.H."/>
            <person name="Spencer D.F."/>
            <person name="Suzuki S."/>
            <person name="Worden A.Z."/>
            <person name="Zauner S."/>
            <person name="Barry K."/>
            <person name="Bell C."/>
            <person name="Bharti A.K."/>
            <person name="Crow J.A."/>
            <person name="Grimwood J."/>
            <person name="Kramer R."/>
            <person name="Lindquist E."/>
            <person name="Lucas S."/>
            <person name="Salamov A."/>
            <person name="McFadden G.I."/>
            <person name="Lane C.E."/>
            <person name="Keeling P.J."/>
            <person name="Gray M.W."/>
            <person name="Grigoriev I.V."/>
            <person name="Archibald J.M."/>
        </authorList>
    </citation>
    <scope>NUCLEOTIDE SEQUENCE</scope>
    <source>
        <strain evidence="18">CCMP2712</strain>
    </source>
</reference>
<evidence type="ECO:0000259" key="15">
    <source>
        <dbReference type="Pfam" id="PF00520"/>
    </source>
</evidence>
<dbReference type="SUPFAM" id="SSF81324">
    <property type="entry name" value="Voltage-gated potassium channels"/>
    <property type="match status" value="1"/>
</dbReference>
<dbReference type="InterPro" id="IPR005821">
    <property type="entry name" value="Ion_trans_dom"/>
</dbReference>
<evidence type="ECO:0000256" key="14">
    <source>
        <dbReference type="SAM" id="Phobius"/>
    </source>
</evidence>
<reference evidence="17" key="3">
    <citation type="submission" date="2016-03" db="UniProtKB">
        <authorList>
            <consortium name="EnsemblProtists"/>
        </authorList>
    </citation>
    <scope>IDENTIFICATION</scope>
</reference>
<evidence type="ECO:0000313" key="17">
    <source>
        <dbReference type="EnsemblProtists" id="EKX44852"/>
    </source>
</evidence>
<keyword evidence="18" id="KW-1185">Reference proteome</keyword>
<keyword evidence="7" id="KW-0106">Calcium</keyword>
<evidence type="ECO:0000256" key="9">
    <source>
        <dbReference type="ARBA" id="ARBA00022989"/>
    </source>
</evidence>
<dbReference type="Proteomes" id="UP000011087">
    <property type="component" value="Unassembled WGS sequence"/>
</dbReference>
<sequence length="177" mass="20299">MLFRRIFIRIGESEIFEGFVLVCIICSCVFLFTLAPYDDIPNYPYLISPSISRITDLIFNIIFSVESFIRIMNVGFIFSEGAYLRSPWNVLDFVVLCVSWLQNLVKFQSLSNAKILRLVRALRPLRVMKQNRGMRNTINALVLSLVPLCYIFFFLGFIISAFGIVAMGLFGGKFFSC</sequence>
<dbReference type="STRING" id="905079.L1J973"/>
<evidence type="ECO:0000256" key="2">
    <source>
        <dbReference type="ARBA" id="ARBA00022448"/>
    </source>
</evidence>
<feature type="domain" description="Ion transport" evidence="15">
    <location>
        <begin position="14"/>
        <end position="175"/>
    </location>
</feature>
<evidence type="ECO:0000256" key="5">
    <source>
        <dbReference type="ARBA" id="ARBA00022692"/>
    </source>
</evidence>
<evidence type="ECO:0000256" key="10">
    <source>
        <dbReference type="ARBA" id="ARBA00023065"/>
    </source>
</evidence>
<keyword evidence="8" id="KW-0851">Voltage-gated channel</keyword>
<dbReference type="eggNOG" id="KOG2301">
    <property type="taxonomic scope" value="Eukaryota"/>
</dbReference>
<dbReference type="GeneID" id="17301450"/>
<keyword evidence="11 14" id="KW-0472">Membrane</keyword>